<name>A0A7Y7XIV5_9PSED</name>
<feature type="region of interest" description="Disordered" evidence="1">
    <location>
        <begin position="100"/>
        <end position="123"/>
    </location>
</feature>
<dbReference type="PANTHER" id="PTHR30289:SF1">
    <property type="entry name" value="PEBP (PHOSPHATIDYLETHANOLAMINE-BINDING PROTEIN) FAMILY PROTEIN"/>
    <property type="match status" value="1"/>
</dbReference>
<dbReference type="EMBL" id="JACAQB010000024">
    <property type="protein sequence ID" value="NWB99627.1"/>
    <property type="molecule type" value="Genomic_DNA"/>
</dbReference>
<dbReference type="InterPro" id="IPR036610">
    <property type="entry name" value="PEBP-like_sf"/>
</dbReference>
<organism evidence="2 3">
    <name type="scientific">Pseudomonas gingeri</name>
    <dbReference type="NCBI Taxonomy" id="117681"/>
    <lineage>
        <taxon>Bacteria</taxon>
        <taxon>Pseudomonadati</taxon>
        <taxon>Pseudomonadota</taxon>
        <taxon>Gammaproteobacteria</taxon>
        <taxon>Pseudomonadales</taxon>
        <taxon>Pseudomonadaceae</taxon>
        <taxon>Pseudomonas</taxon>
    </lineage>
</organism>
<dbReference type="PANTHER" id="PTHR30289">
    <property type="entry name" value="UNCHARACTERIZED PROTEIN YBCL-RELATED"/>
    <property type="match status" value="1"/>
</dbReference>
<sequence length="207" mass="22785">MKLISNNFNDSTPIPGEFAFATPDLESRYQLSNNRNPHLAWTAVPTNTRSFVLICHDPDVPSLADDVNREGKKIPSSLPRVDFDHWLVIDIPATQREIAAGSHSAAITPKGKSGPHTEGEHRHGLNDYTSWFATNPDMSGEYYGYDGPCPPWNDELLHRYVFTLYALDVATLDIQGSVNGANIRAALQGHVLAKASLTGTYTLNPDL</sequence>
<dbReference type="CDD" id="cd00865">
    <property type="entry name" value="PEBP_bact_arch"/>
    <property type="match status" value="1"/>
</dbReference>
<dbReference type="Proteomes" id="UP000539985">
    <property type="component" value="Unassembled WGS sequence"/>
</dbReference>
<dbReference type="InterPro" id="IPR008914">
    <property type="entry name" value="PEBP"/>
</dbReference>
<accession>A0A7Y7XIV5</accession>
<dbReference type="AlphaFoldDB" id="A0A7Y7XIV5"/>
<dbReference type="NCBIfam" id="TIGR00481">
    <property type="entry name" value="YbhB/YbcL family Raf kinase inhibitor-like protein"/>
    <property type="match status" value="1"/>
</dbReference>
<dbReference type="Gene3D" id="3.90.280.10">
    <property type="entry name" value="PEBP-like"/>
    <property type="match status" value="1"/>
</dbReference>
<dbReference type="SUPFAM" id="SSF49777">
    <property type="entry name" value="PEBP-like"/>
    <property type="match status" value="1"/>
</dbReference>
<proteinExistence type="predicted"/>
<evidence type="ECO:0000313" key="3">
    <source>
        <dbReference type="Proteomes" id="UP000539985"/>
    </source>
</evidence>
<comment type="caution">
    <text evidence="2">The sequence shown here is derived from an EMBL/GenBank/DDBJ whole genome shotgun (WGS) entry which is preliminary data.</text>
</comment>
<evidence type="ECO:0000313" key="2">
    <source>
        <dbReference type="EMBL" id="NWB99627.1"/>
    </source>
</evidence>
<dbReference type="RefSeq" id="WP_177105206.1">
    <property type="nucleotide sequence ID" value="NZ_JACAQB010000024.1"/>
</dbReference>
<dbReference type="InterPro" id="IPR005247">
    <property type="entry name" value="YbhB_YbcL/LppC-like"/>
</dbReference>
<reference evidence="2 3" key="1">
    <citation type="submission" date="2020-04" db="EMBL/GenBank/DDBJ databases">
        <title>Molecular characterization of pseudomonads from Agaricus bisporus reveal novel blotch 2 pathogens in Western Europe.</title>
        <authorList>
            <person name="Taparia T."/>
            <person name="Krijger M."/>
            <person name="Haynes E."/>
            <person name="Elpinstone J.G."/>
            <person name="Noble R."/>
            <person name="Van Der Wolf J."/>
        </authorList>
    </citation>
    <scope>NUCLEOTIDE SEQUENCE [LARGE SCALE GENOMIC DNA]</scope>
    <source>
        <strain evidence="2 3">H7001</strain>
    </source>
</reference>
<dbReference type="Pfam" id="PF01161">
    <property type="entry name" value="PBP"/>
    <property type="match status" value="1"/>
</dbReference>
<evidence type="ECO:0000256" key="1">
    <source>
        <dbReference type="SAM" id="MobiDB-lite"/>
    </source>
</evidence>
<protein>
    <submittedName>
        <fullName evidence="2">YbhB/YbcL family Raf kinase inhibitor-like protein</fullName>
    </submittedName>
</protein>
<gene>
    <name evidence="2" type="ORF">HX882_27485</name>
</gene>